<protein>
    <submittedName>
        <fullName evidence="2">Precorrin-8W decarboxylase</fullName>
    </submittedName>
</protein>
<dbReference type="Proteomes" id="UP000029495">
    <property type="component" value="Chromosome"/>
</dbReference>
<dbReference type="Pfam" id="PF05929">
    <property type="entry name" value="Phage_GPO"/>
    <property type="match status" value="1"/>
</dbReference>
<evidence type="ECO:0000313" key="3">
    <source>
        <dbReference type="Proteomes" id="UP000029495"/>
    </source>
</evidence>
<dbReference type="InterPro" id="IPR009228">
    <property type="entry name" value="Capsid_scaffold_GpO"/>
</dbReference>
<keyword evidence="3" id="KW-1185">Reference proteome</keyword>
<name>A0ABM5RG99_9GAMM</name>
<accession>A0ABM5RG99</accession>
<dbReference type="RefSeq" id="WP_038644600.1">
    <property type="nucleotide sequence ID" value="NZ_CP009454.1"/>
</dbReference>
<sequence>MATKATKAKRFRIAVQGATTDGREISRDWISQMAKNYNPTVYGARINMEHLKGYAADSTFRRFGDVTKVEAEEITEGPLAGKLALFGYIDPTPELVEMTRARQKVYTSIEVNPNFSDTGEAYLVGLAVTDDPASLGTEYLSFSATAKANPLASRKLDKDNLFTAAEETLIEFYEEAEQGPSLLNRVKEMFSRKSKTDDERFNDVSAAVTAVAEQVQQNGDSFTGQLTKLETSLSDRLSALETEAGKDREALTALQNSLAKTDGGFNRRPPATGGDNKGSVQTDC</sequence>
<feature type="region of interest" description="Disordered" evidence="1">
    <location>
        <begin position="256"/>
        <end position="284"/>
    </location>
</feature>
<proteinExistence type="predicted"/>
<evidence type="ECO:0000256" key="1">
    <source>
        <dbReference type="SAM" id="MobiDB-lite"/>
    </source>
</evidence>
<gene>
    <name evidence="2" type="ORF">LH22_05160</name>
</gene>
<reference evidence="2 3" key="1">
    <citation type="submission" date="2014-09" db="EMBL/GenBank/DDBJ databases">
        <authorList>
            <person name="Chan K.-G."/>
        </authorList>
    </citation>
    <scope>NUCLEOTIDE SEQUENCE [LARGE SCALE GENOMIC DNA]</scope>
    <source>
        <strain evidence="2 3">ND04</strain>
    </source>
</reference>
<evidence type="ECO:0000313" key="2">
    <source>
        <dbReference type="EMBL" id="AIR84883.1"/>
    </source>
</evidence>
<dbReference type="EMBL" id="CP009454">
    <property type="protein sequence ID" value="AIR84883.1"/>
    <property type="molecule type" value="Genomic_DNA"/>
</dbReference>
<organism evidence="2 3">
    <name type="scientific">Pantoea rwandensis</name>
    <dbReference type="NCBI Taxonomy" id="1076550"/>
    <lineage>
        <taxon>Bacteria</taxon>
        <taxon>Pseudomonadati</taxon>
        <taxon>Pseudomonadota</taxon>
        <taxon>Gammaproteobacteria</taxon>
        <taxon>Enterobacterales</taxon>
        <taxon>Erwiniaceae</taxon>
        <taxon>Pantoea</taxon>
    </lineage>
</organism>